<feature type="transmembrane region" description="Helical" evidence="9">
    <location>
        <begin position="280"/>
        <end position="301"/>
    </location>
</feature>
<dbReference type="InterPro" id="IPR036640">
    <property type="entry name" value="ABC1_TM_sf"/>
</dbReference>
<proteinExistence type="predicted"/>
<dbReference type="EMBL" id="JAAXPN010000001">
    <property type="protein sequence ID" value="NKZ23594.1"/>
    <property type="molecule type" value="Genomic_DNA"/>
</dbReference>
<dbReference type="SUPFAM" id="SSF52540">
    <property type="entry name" value="P-loop containing nucleoside triphosphate hydrolases"/>
    <property type="match status" value="1"/>
</dbReference>
<dbReference type="Proteomes" id="UP000549765">
    <property type="component" value="Unassembled WGS sequence"/>
</dbReference>
<evidence type="ECO:0000256" key="9">
    <source>
        <dbReference type="SAM" id="Phobius"/>
    </source>
</evidence>
<dbReference type="PROSITE" id="PS50893">
    <property type="entry name" value="ABC_TRANSPORTER_2"/>
    <property type="match status" value="1"/>
</dbReference>
<sequence>MDIFRKLTWFFKEQKAMYIRGLLALMMTAFLNMIPPFLIGYTVNQIVAHSLTPMKLALILLGVGAEAVTLYAFRYIWAVHIWGGATYLERKLRQRLYMHFMHMDTKFYQTYRTGDLMTRATNDLIQIRQVAGMGILTLVDSLTTGTVTIITMAFVVDWRLTLVAILPFPLLAVMSIKLGHRMHNAFGDQQRAFSKLSDKVQESLSGMKAIKTLGQEAQDIEDFNAHNKALMQAYKKVEFVGALYDPLTTMIIVLAYVATIIYGGWLVLHQQINIGQLVSFIAYLSMLIWPMFAIGQLFNIIERGNASYDRVMNILDNETHIKEAENPVMLPAQGDLHFAIKQFQYPDDAEIALQDIDVTIKAGHTLGIVGQVGAGKTSLLKLLLRQYDNYEGVITLNGEDIRQFPQDTYLRSIGYVPQEGFLFSTSIKENIRFARPDASDEQVHAAAQKAAFHDDIMNMPDGYETEVGEHGISLSGGQRQRLAIARALLINPEILILDDSLSAVDARTEAAILAVLKRDRANKTTIISAHRMSSVMNAENIIVFDHGQIKERGTHADLLAKNGWYAMIYQQQQHGMDATIQGGEA</sequence>
<feature type="transmembrane region" description="Helical" evidence="9">
    <location>
        <begin position="130"/>
        <end position="154"/>
    </location>
</feature>
<protein>
    <submittedName>
        <fullName evidence="12">ABC transporter ATP-binding protein</fullName>
    </submittedName>
</protein>
<keyword evidence="5" id="KW-0547">Nucleotide-binding</keyword>
<dbReference type="SMART" id="SM00382">
    <property type="entry name" value="AAA"/>
    <property type="match status" value="1"/>
</dbReference>
<dbReference type="CDD" id="cd18541">
    <property type="entry name" value="ABC_6TM_TmrB_like"/>
    <property type="match status" value="1"/>
</dbReference>
<dbReference type="PROSITE" id="PS00211">
    <property type="entry name" value="ABC_TRANSPORTER_1"/>
    <property type="match status" value="1"/>
</dbReference>
<dbReference type="Gene3D" id="3.40.50.300">
    <property type="entry name" value="P-loop containing nucleotide triphosphate hydrolases"/>
    <property type="match status" value="1"/>
</dbReference>
<keyword evidence="13" id="KW-1185">Reference proteome</keyword>
<feature type="transmembrane region" description="Helical" evidence="9">
    <location>
        <begin position="243"/>
        <end position="268"/>
    </location>
</feature>
<evidence type="ECO:0000256" key="1">
    <source>
        <dbReference type="ARBA" id="ARBA00004651"/>
    </source>
</evidence>
<keyword evidence="8 9" id="KW-0472">Membrane</keyword>
<name>A0A7X6N2V9_9LACO</name>
<dbReference type="InterPro" id="IPR039421">
    <property type="entry name" value="Type_1_exporter"/>
</dbReference>
<dbReference type="InterPro" id="IPR011527">
    <property type="entry name" value="ABC1_TM_dom"/>
</dbReference>
<comment type="caution">
    <text evidence="12">The sequence shown here is derived from an EMBL/GenBank/DDBJ whole genome shotgun (WGS) entry which is preliminary data.</text>
</comment>
<dbReference type="RefSeq" id="WP_168721379.1">
    <property type="nucleotide sequence ID" value="NZ_JAAXPN010000001.1"/>
</dbReference>
<dbReference type="Pfam" id="PF00664">
    <property type="entry name" value="ABC_membrane"/>
    <property type="match status" value="1"/>
</dbReference>
<dbReference type="GO" id="GO:0016887">
    <property type="term" value="F:ATP hydrolysis activity"/>
    <property type="evidence" value="ECO:0007669"/>
    <property type="project" value="InterPro"/>
</dbReference>
<keyword evidence="6 12" id="KW-0067">ATP-binding</keyword>
<dbReference type="FunFam" id="3.40.50.300:FF:000221">
    <property type="entry name" value="Multidrug ABC transporter ATP-binding protein"/>
    <property type="match status" value="1"/>
</dbReference>
<dbReference type="PANTHER" id="PTHR43394:SF1">
    <property type="entry name" value="ATP-BINDING CASSETTE SUB-FAMILY B MEMBER 10, MITOCHONDRIAL"/>
    <property type="match status" value="1"/>
</dbReference>
<evidence type="ECO:0000256" key="4">
    <source>
        <dbReference type="ARBA" id="ARBA00022692"/>
    </source>
</evidence>
<dbReference type="GO" id="GO:0005524">
    <property type="term" value="F:ATP binding"/>
    <property type="evidence" value="ECO:0007669"/>
    <property type="project" value="UniProtKB-KW"/>
</dbReference>
<keyword evidence="2" id="KW-0813">Transport</keyword>
<evidence type="ECO:0000259" key="10">
    <source>
        <dbReference type="PROSITE" id="PS50893"/>
    </source>
</evidence>
<keyword evidence="3" id="KW-1003">Cell membrane</keyword>
<dbReference type="PROSITE" id="PS50929">
    <property type="entry name" value="ABC_TM1F"/>
    <property type="match status" value="1"/>
</dbReference>
<dbReference type="InterPro" id="IPR027417">
    <property type="entry name" value="P-loop_NTPase"/>
</dbReference>
<dbReference type="InterPro" id="IPR003439">
    <property type="entry name" value="ABC_transporter-like_ATP-bd"/>
</dbReference>
<dbReference type="PANTHER" id="PTHR43394">
    <property type="entry name" value="ATP-DEPENDENT PERMEASE MDL1, MITOCHONDRIAL"/>
    <property type="match status" value="1"/>
</dbReference>
<evidence type="ECO:0000256" key="7">
    <source>
        <dbReference type="ARBA" id="ARBA00022989"/>
    </source>
</evidence>
<feature type="domain" description="ABC transporter" evidence="10">
    <location>
        <begin position="338"/>
        <end position="571"/>
    </location>
</feature>
<dbReference type="InterPro" id="IPR017871">
    <property type="entry name" value="ABC_transporter-like_CS"/>
</dbReference>
<evidence type="ECO:0000313" key="12">
    <source>
        <dbReference type="EMBL" id="NKZ23594.1"/>
    </source>
</evidence>
<evidence type="ECO:0000313" key="13">
    <source>
        <dbReference type="Proteomes" id="UP000549765"/>
    </source>
</evidence>
<dbReference type="Gene3D" id="1.20.1560.10">
    <property type="entry name" value="ABC transporter type 1, transmembrane domain"/>
    <property type="match status" value="1"/>
</dbReference>
<evidence type="ECO:0000256" key="3">
    <source>
        <dbReference type="ARBA" id="ARBA00022475"/>
    </source>
</evidence>
<dbReference type="GO" id="GO:0015421">
    <property type="term" value="F:ABC-type oligopeptide transporter activity"/>
    <property type="evidence" value="ECO:0007669"/>
    <property type="project" value="TreeGrafter"/>
</dbReference>
<dbReference type="SUPFAM" id="SSF90123">
    <property type="entry name" value="ABC transporter transmembrane region"/>
    <property type="match status" value="1"/>
</dbReference>
<comment type="subcellular location">
    <subcellularLocation>
        <location evidence="1">Cell membrane</location>
        <topology evidence="1">Multi-pass membrane protein</topology>
    </subcellularLocation>
</comment>
<dbReference type="GO" id="GO:0005886">
    <property type="term" value="C:plasma membrane"/>
    <property type="evidence" value="ECO:0007669"/>
    <property type="project" value="UniProtKB-SubCell"/>
</dbReference>
<evidence type="ECO:0000256" key="2">
    <source>
        <dbReference type="ARBA" id="ARBA00022448"/>
    </source>
</evidence>
<dbReference type="Pfam" id="PF00005">
    <property type="entry name" value="ABC_tran"/>
    <property type="match status" value="1"/>
</dbReference>
<feature type="domain" description="ABC transmembrane type-1" evidence="11">
    <location>
        <begin position="21"/>
        <end position="303"/>
    </location>
</feature>
<reference evidence="12 13" key="1">
    <citation type="submission" date="2020-04" db="EMBL/GenBank/DDBJ databases">
        <title>MicrobeNet Type strains.</title>
        <authorList>
            <person name="Nicholson A.C."/>
        </authorList>
    </citation>
    <scope>NUCLEOTIDE SEQUENCE [LARGE SCALE GENOMIC DNA]</scope>
    <source>
        <strain evidence="12 13">CCUG 61472</strain>
    </source>
</reference>
<evidence type="ECO:0000256" key="8">
    <source>
        <dbReference type="ARBA" id="ARBA00023136"/>
    </source>
</evidence>
<evidence type="ECO:0000256" key="6">
    <source>
        <dbReference type="ARBA" id="ARBA00022840"/>
    </source>
</evidence>
<feature type="transmembrane region" description="Helical" evidence="9">
    <location>
        <begin position="56"/>
        <end position="88"/>
    </location>
</feature>
<dbReference type="InterPro" id="IPR003593">
    <property type="entry name" value="AAA+_ATPase"/>
</dbReference>
<dbReference type="FunFam" id="1.20.1560.10:FF:000011">
    <property type="entry name" value="Multidrug ABC transporter ATP-binding protein"/>
    <property type="match status" value="1"/>
</dbReference>
<gene>
    <name evidence="12" type="ORF">HF964_02070</name>
</gene>
<feature type="transmembrane region" description="Helical" evidence="9">
    <location>
        <begin position="21"/>
        <end position="44"/>
    </location>
</feature>
<organism evidence="12 13">
    <name type="scientific">Periweissella fabalis</name>
    <dbReference type="NCBI Taxonomy" id="1070421"/>
    <lineage>
        <taxon>Bacteria</taxon>
        <taxon>Bacillati</taxon>
        <taxon>Bacillota</taxon>
        <taxon>Bacilli</taxon>
        <taxon>Lactobacillales</taxon>
        <taxon>Lactobacillaceae</taxon>
        <taxon>Periweissella</taxon>
    </lineage>
</organism>
<accession>A0A7X6N2V9</accession>
<dbReference type="AlphaFoldDB" id="A0A7X6N2V9"/>
<evidence type="ECO:0000259" key="11">
    <source>
        <dbReference type="PROSITE" id="PS50929"/>
    </source>
</evidence>
<keyword evidence="4 9" id="KW-0812">Transmembrane</keyword>
<evidence type="ECO:0000256" key="5">
    <source>
        <dbReference type="ARBA" id="ARBA00022741"/>
    </source>
</evidence>
<keyword evidence="7 9" id="KW-1133">Transmembrane helix</keyword>